<keyword evidence="1" id="KW-1133">Transmembrane helix</keyword>
<dbReference type="Proteomes" id="UP000663828">
    <property type="component" value="Unassembled WGS sequence"/>
</dbReference>
<dbReference type="OrthoDB" id="10011357at2759"/>
<dbReference type="EMBL" id="CAJNOR010003553">
    <property type="protein sequence ID" value="CAF1425174.1"/>
    <property type="molecule type" value="Genomic_DNA"/>
</dbReference>
<keyword evidence="1" id="KW-0812">Transmembrane</keyword>
<evidence type="ECO:0000313" key="3">
    <source>
        <dbReference type="EMBL" id="CAF1425174.1"/>
    </source>
</evidence>
<dbReference type="Proteomes" id="UP000663852">
    <property type="component" value="Unassembled WGS sequence"/>
</dbReference>
<dbReference type="AlphaFoldDB" id="A0A815MMY5"/>
<name>A0A815MMY5_ADIRI</name>
<protein>
    <submittedName>
        <fullName evidence="3">Uncharacterized protein</fullName>
    </submittedName>
</protein>
<keyword evidence="4" id="KW-1185">Reference proteome</keyword>
<accession>A0A815MMY5</accession>
<sequence length="180" mass="21190">MNVTSVVRDQWLNEIQFGNIGAALFIITYIGCYGLGIICFFGQQLNEIQRQRSELPATFLKTLWDVPSKNKLYEELSDIDRLKRIFYCYFNDHESFTTINNNELQSLAEERAYACAVKYRQKIRRLHLSHTDYYSDTIPRLSVSENEFQEQIFRSLTLLGRMKTKQNEDQEYQCLSVSVV</sequence>
<evidence type="ECO:0000313" key="4">
    <source>
        <dbReference type="Proteomes" id="UP000663828"/>
    </source>
</evidence>
<reference evidence="3" key="1">
    <citation type="submission" date="2021-02" db="EMBL/GenBank/DDBJ databases">
        <authorList>
            <person name="Nowell W R."/>
        </authorList>
    </citation>
    <scope>NUCLEOTIDE SEQUENCE</scope>
</reference>
<proteinExistence type="predicted"/>
<gene>
    <name evidence="2" type="ORF">EDS130_LOCUS17966</name>
    <name evidence="3" type="ORF">XAT740_LOCUS35461</name>
</gene>
<dbReference type="EMBL" id="CAJNOJ010000082">
    <property type="protein sequence ID" value="CAF1062025.1"/>
    <property type="molecule type" value="Genomic_DNA"/>
</dbReference>
<evidence type="ECO:0000256" key="1">
    <source>
        <dbReference type="SAM" id="Phobius"/>
    </source>
</evidence>
<keyword evidence="1" id="KW-0472">Membrane</keyword>
<feature type="transmembrane region" description="Helical" evidence="1">
    <location>
        <begin position="20"/>
        <end position="42"/>
    </location>
</feature>
<evidence type="ECO:0000313" key="2">
    <source>
        <dbReference type="EMBL" id="CAF1062025.1"/>
    </source>
</evidence>
<organism evidence="3 4">
    <name type="scientific">Adineta ricciae</name>
    <name type="common">Rotifer</name>
    <dbReference type="NCBI Taxonomy" id="249248"/>
    <lineage>
        <taxon>Eukaryota</taxon>
        <taxon>Metazoa</taxon>
        <taxon>Spiralia</taxon>
        <taxon>Gnathifera</taxon>
        <taxon>Rotifera</taxon>
        <taxon>Eurotatoria</taxon>
        <taxon>Bdelloidea</taxon>
        <taxon>Adinetida</taxon>
        <taxon>Adinetidae</taxon>
        <taxon>Adineta</taxon>
    </lineage>
</organism>
<comment type="caution">
    <text evidence="3">The sequence shown here is derived from an EMBL/GenBank/DDBJ whole genome shotgun (WGS) entry which is preliminary data.</text>
</comment>